<accession>M7SFY3</accession>
<dbReference type="Proteomes" id="UP000012174">
    <property type="component" value="Unassembled WGS sequence"/>
</dbReference>
<gene>
    <name evidence="1" type="ORF">UCREL1_9994</name>
</gene>
<evidence type="ECO:0000313" key="1">
    <source>
        <dbReference type="EMBL" id="EMR63067.1"/>
    </source>
</evidence>
<dbReference type="HOGENOM" id="CLU_1266718_0_0_1"/>
<dbReference type="OMA" id="WIVEHDE"/>
<name>M7SFY3_EUTLA</name>
<protein>
    <submittedName>
        <fullName evidence="1">Putative aaa family atpase protein</fullName>
    </submittedName>
</protein>
<evidence type="ECO:0000313" key="2">
    <source>
        <dbReference type="Proteomes" id="UP000012174"/>
    </source>
</evidence>
<reference evidence="2" key="1">
    <citation type="journal article" date="2013" name="Genome Announc.">
        <title>Draft genome sequence of the grapevine dieback fungus Eutypa lata UCR-EL1.</title>
        <authorList>
            <person name="Blanco-Ulate B."/>
            <person name="Rolshausen P.E."/>
            <person name="Cantu D."/>
        </authorList>
    </citation>
    <scope>NUCLEOTIDE SEQUENCE [LARGE SCALE GENOMIC DNA]</scope>
    <source>
        <strain evidence="2">UCR-EL1</strain>
    </source>
</reference>
<dbReference type="AlphaFoldDB" id="M7SFY3"/>
<dbReference type="eggNOG" id="ENOG502STIC">
    <property type="taxonomic scope" value="Eukaryota"/>
</dbReference>
<organism evidence="1 2">
    <name type="scientific">Eutypa lata (strain UCR-EL1)</name>
    <name type="common">Grapevine dieback disease fungus</name>
    <name type="synonym">Eutypa armeniacae</name>
    <dbReference type="NCBI Taxonomy" id="1287681"/>
    <lineage>
        <taxon>Eukaryota</taxon>
        <taxon>Fungi</taxon>
        <taxon>Dikarya</taxon>
        <taxon>Ascomycota</taxon>
        <taxon>Pezizomycotina</taxon>
        <taxon>Sordariomycetes</taxon>
        <taxon>Xylariomycetidae</taxon>
        <taxon>Xylariales</taxon>
        <taxon>Diatrypaceae</taxon>
        <taxon>Eutypa</taxon>
    </lineage>
</organism>
<dbReference type="KEGG" id="ela:UCREL1_9994"/>
<keyword evidence="2" id="KW-1185">Reference proteome</keyword>
<proteinExistence type="predicted"/>
<dbReference type="OrthoDB" id="3453214at2759"/>
<sequence length="227" mass="25436">MSIPPSVLAALMGSLDRPVPLSPKACAAHNMIRNKPEAWFKDSPIDDRDRALINAGPAPFVSYGQRSYLRKMYHLKQGEEEFGSSDWSVEEDKACKKMVSHAGGQLVGFNDIDVSNPVQWKSMKINVNIEGTPNAGFNWGFLATMPSKTRIFRGPPESCRIHPWDAMILRDCYASTDGIMGVSSIASRYWDILVMKMCEDYDYPWVVIAVNDAGPYNPAFHCECYKC</sequence>
<dbReference type="EMBL" id="KB707287">
    <property type="protein sequence ID" value="EMR63067.1"/>
    <property type="molecule type" value="Genomic_DNA"/>
</dbReference>